<protein>
    <submittedName>
        <fullName evidence="1">Uncharacterized protein</fullName>
    </submittedName>
</protein>
<gene>
    <name evidence="1" type="ordered locus">lpl1125</name>
</gene>
<dbReference type="AlphaFoldDB" id="Q5WXH3"/>
<reference evidence="1 2" key="1">
    <citation type="journal article" date="2004" name="Nat. Genet.">
        <title>Evidence in the Legionella pneumophila genome for exploitation of host cell functions and high genome plasticity.</title>
        <authorList>
            <person name="Cazalet C."/>
            <person name="Rusniok C."/>
            <person name="Bruggemann H."/>
            <person name="Zidane N."/>
            <person name="Magnier A."/>
            <person name="Ma L."/>
            <person name="Tichit M."/>
            <person name="Jarraud S."/>
            <person name="Bouchier C."/>
            <person name="Vandenesch F."/>
            <person name="Kunst F."/>
            <person name="Etienne J."/>
            <person name="Glaser P."/>
            <person name="Buchrieser C."/>
        </authorList>
    </citation>
    <scope>NUCLEOTIDE SEQUENCE [LARGE SCALE GENOMIC DNA]</scope>
    <source>
        <strain evidence="1 2">Lens</strain>
    </source>
</reference>
<evidence type="ECO:0000313" key="1">
    <source>
        <dbReference type="EMBL" id="CAH15364.1"/>
    </source>
</evidence>
<evidence type="ECO:0000313" key="2">
    <source>
        <dbReference type="Proteomes" id="UP000002517"/>
    </source>
</evidence>
<accession>Q5WXH3</accession>
<name>Q5WXH3_LEGPL</name>
<dbReference type="EMBL" id="CR628337">
    <property type="protein sequence ID" value="CAH15364.1"/>
    <property type="molecule type" value="Genomic_DNA"/>
</dbReference>
<dbReference type="KEGG" id="lpf:lpl1125"/>
<organism evidence="1 2">
    <name type="scientific">Legionella pneumophila (strain Lens)</name>
    <dbReference type="NCBI Taxonomy" id="297245"/>
    <lineage>
        <taxon>Bacteria</taxon>
        <taxon>Pseudomonadati</taxon>
        <taxon>Pseudomonadota</taxon>
        <taxon>Gammaproteobacteria</taxon>
        <taxon>Legionellales</taxon>
        <taxon>Legionellaceae</taxon>
        <taxon>Legionella</taxon>
    </lineage>
</organism>
<dbReference type="Proteomes" id="UP000002517">
    <property type="component" value="Chromosome"/>
</dbReference>
<dbReference type="RefSeq" id="WP_011215225.1">
    <property type="nucleotide sequence ID" value="NC_006369.1"/>
</dbReference>
<proteinExistence type="predicted"/>
<dbReference type="LegioList" id="lpl1125"/>
<dbReference type="HOGENOM" id="CLU_2633720_0_0_6"/>
<sequence length="77" mass="9164">MDLYLKTQRCRYHRGNREVKKRILDEFCETHGYHRKAAARLLRQSRIPQTICYCCFATTDSLRWLGLLTQAKCLQGE</sequence>